<dbReference type="SUPFAM" id="SSF52743">
    <property type="entry name" value="Subtilisin-like"/>
    <property type="match status" value="1"/>
</dbReference>
<dbReference type="InterPro" id="IPR050131">
    <property type="entry name" value="Peptidase_S8_subtilisin-like"/>
</dbReference>
<dbReference type="InterPro" id="IPR036852">
    <property type="entry name" value="Peptidase_S8/S53_dom_sf"/>
</dbReference>
<accession>A0ABU1HKZ0</accession>
<dbReference type="RefSeq" id="WP_309686599.1">
    <property type="nucleotide sequence ID" value="NZ_JAVIZQ010000001.1"/>
</dbReference>
<keyword evidence="11" id="KW-1185">Reference proteome</keyword>
<keyword evidence="4 5" id="KW-0720">Serine protease</keyword>
<keyword evidence="3 5" id="KW-0378">Hydrolase</keyword>
<gene>
    <name evidence="10" type="ORF">QE375_000252</name>
</gene>
<keyword evidence="8" id="KW-0732">Signal</keyword>
<feature type="active site" description="Charge relay system" evidence="5">
    <location>
        <position position="267"/>
    </location>
</feature>
<reference evidence="10 11" key="1">
    <citation type="submission" date="2023-08" db="EMBL/GenBank/DDBJ databases">
        <title>Functional and genomic diversity of the sorghum phyllosphere microbiome.</title>
        <authorList>
            <person name="Shade A."/>
        </authorList>
    </citation>
    <scope>NUCLEOTIDE SEQUENCE [LARGE SCALE GENOMIC DNA]</scope>
    <source>
        <strain evidence="10 11">SORGH_AS_0445</strain>
    </source>
</reference>
<dbReference type="Gene3D" id="3.40.50.200">
    <property type="entry name" value="Peptidase S8/S53 domain"/>
    <property type="match status" value="1"/>
</dbReference>
<dbReference type="PANTHER" id="PTHR43806">
    <property type="entry name" value="PEPTIDASE S8"/>
    <property type="match status" value="1"/>
</dbReference>
<proteinExistence type="inferred from homology"/>
<keyword evidence="2 5" id="KW-0645">Protease</keyword>
<evidence type="ECO:0000313" key="10">
    <source>
        <dbReference type="EMBL" id="MDR6140698.1"/>
    </source>
</evidence>
<dbReference type="PROSITE" id="PS51892">
    <property type="entry name" value="SUBTILASE"/>
    <property type="match status" value="1"/>
</dbReference>
<dbReference type="InterPro" id="IPR015500">
    <property type="entry name" value="Peptidase_S8_subtilisin-rel"/>
</dbReference>
<comment type="similarity">
    <text evidence="1 5">Belongs to the peptidase S8 family.</text>
</comment>
<dbReference type="InterPro" id="IPR000209">
    <property type="entry name" value="Peptidase_S8/S53_dom"/>
</dbReference>
<comment type="caution">
    <text evidence="10">The sequence shown here is derived from an EMBL/GenBank/DDBJ whole genome shotgun (WGS) entry which is preliminary data.</text>
</comment>
<feature type="active site" description="Charge relay system" evidence="5">
    <location>
        <position position="64"/>
    </location>
</feature>
<dbReference type="PROSITE" id="PS00137">
    <property type="entry name" value="SUBTILASE_HIS"/>
    <property type="match status" value="1"/>
</dbReference>
<dbReference type="InterPro" id="IPR022398">
    <property type="entry name" value="Peptidase_S8_His-AS"/>
</dbReference>
<evidence type="ECO:0000256" key="6">
    <source>
        <dbReference type="SAM" id="MobiDB-lite"/>
    </source>
</evidence>
<evidence type="ECO:0000256" key="7">
    <source>
        <dbReference type="SAM" id="Phobius"/>
    </source>
</evidence>
<name>A0ABU1HKZ0_9MICO</name>
<evidence type="ECO:0000256" key="1">
    <source>
        <dbReference type="ARBA" id="ARBA00011073"/>
    </source>
</evidence>
<keyword evidence="7" id="KW-1133">Transmembrane helix</keyword>
<evidence type="ECO:0000256" key="5">
    <source>
        <dbReference type="PROSITE-ProRule" id="PRU01240"/>
    </source>
</evidence>
<dbReference type="Proteomes" id="UP001249291">
    <property type="component" value="Unassembled WGS sequence"/>
</dbReference>
<dbReference type="PRINTS" id="PR00723">
    <property type="entry name" value="SUBTILISIN"/>
</dbReference>
<evidence type="ECO:0000256" key="4">
    <source>
        <dbReference type="ARBA" id="ARBA00022825"/>
    </source>
</evidence>
<feature type="transmembrane region" description="Helical" evidence="7">
    <location>
        <begin position="371"/>
        <end position="393"/>
    </location>
</feature>
<protein>
    <recommendedName>
        <fullName evidence="9">Peptidase S8/S53 domain-containing protein</fullName>
    </recommendedName>
</protein>
<feature type="region of interest" description="Disordered" evidence="6">
    <location>
        <begin position="328"/>
        <end position="371"/>
    </location>
</feature>
<dbReference type="CDD" id="cd00306">
    <property type="entry name" value="Peptidases_S8_S53"/>
    <property type="match status" value="1"/>
</dbReference>
<organism evidence="10 11">
    <name type="scientific">Microbacterium foliorum</name>
    <dbReference type="NCBI Taxonomy" id="104336"/>
    <lineage>
        <taxon>Bacteria</taxon>
        <taxon>Bacillati</taxon>
        <taxon>Actinomycetota</taxon>
        <taxon>Actinomycetes</taxon>
        <taxon>Micrococcales</taxon>
        <taxon>Microbacteriaceae</taxon>
        <taxon>Microbacterium</taxon>
    </lineage>
</organism>
<evidence type="ECO:0000256" key="8">
    <source>
        <dbReference type="SAM" id="SignalP"/>
    </source>
</evidence>
<dbReference type="PANTHER" id="PTHR43806:SF11">
    <property type="entry name" value="CEREVISIN-RELATED"/>
    <property type="match status" value="1"/>
</dbReference>
<feature type="chain" id="PRO_5046314278" description="Peptidase S8/S53 domain-containing protein" evidence="8">
    <location>
        <begin position="28"/>
        <end position="404"/>
    </location>
</feature>
<keyword evidence="7" id="KW-0472">Membrane</keyword>
<evidence type="ECO:0000259" key="9">
    <source>
        <dbReference type="Pfam" id="PF00082"/>
    </source>
</evidence>
<evidence type="ECO:0000256" key="3">
    <source>
        <dbReference type="ARBA" id="ARBA00022801"/>
    </source>
</evidence>
<keyword evidence="7" id="KW-0812">Transmembrane</keyword>
<evidence type="ECO:0000313" key="11">
    <source>
        <dbReference type="Proteomes" id="UP001249291"/>
    </source>
</evidence>
<dbReference type="Pfam" id="PF00082">
    <property type="entry name" value="Peptidase_S8"/>
    <property type="match status" value="1"/>
</dbReference>
<feature type="active site" description="Charge relay system" evidence="5">
    <location>
        <position position="103"/>
    </location>
</feature>
<evidence type="ECO:0000256" key="2">
    <source>
        <dbReference type="ARBA" id="ARBA00022670"/>
    </source>
</evidence>
<dbReference type="EMBL" id="JAVIZQ010000001">
    <property type="protein sequence ID" value="MDR6140698.1"/>
    <property type="molecule type" value="Genomic_DNA"/>
</dbReference>
<sequence>MSVRRWGAVAMALAIAAAAATAPSAAAAQDFSADGPLWYLDAMKIQAIHDAGITGDGVTVAVFDAALDPEVSTLEGADIEVRQAEGCPDPLSGNRDNFEGLKHGTSVTSLIVGNGTSDSGAGPVGIAPGVRILYYGILQDSCEGDTFPAALDDAVAQGADIVTMSGGLNRLADELSQDSVDSVAAALREGVLVVAGLPNRDTVWEFVTTTINGVVNVASVDASAQAATQLDGSAMVNEDVDIVAPGIDVAGLGFDQTWGMSAWSGNSAATPIVASLLALAKQRWPDASGSQLLQSMIRNTGSTPHELQWSDTFGHGIINATRLVQEDPTQYPDENPLFKDDQSPSFEEVFSTTGTEPTGEPSAEDGSGPGALPWMLGGGAVIVIAVAATAILIGRKKSGGRADV</sequence>
<feature type="domain" description="Peptidase S8/S53" evidence="9">
    <location>
        <begin position="55"/>
        <end position="316"/>
    </location>
</feature>
<feature type="signal peptide" evidence="8">
    <location>
        <begin position="1"/>
        <end position="27"/>
    </location>
</feature>